<protein>
    <submittedName>
        <fullName evidence="1">Uncharacterized protein</fullName>
    </submittedName>
</protein>
<sequence length="336" mass="38207">MEFTSLRDLSLKKIRIEYGGGARFFAHLVSSANCPHLRKVHMATVRFPNFNAEMRLEADAHALSELWLEDISVVSLELRTPSLRVLLIDKVYHKVLKISAPGLEELTLFFRQGCSPRRGIEIDGDLPCVRILKLYMWSYHTPAAHYGDPIGTNAVNMLILSRCSSITCLDVTLDGPEKVFPEDVEIIKSRVPNLPHITSLTINVSMSFEWRNFGVGVANLLTRFTNLKRLSLHLPFPLYYCKYYGKGSGHLCNHSDHWIPHHEISMTHLHELELTGLTGTECELWLTKGMVTSATGLREVSIRFNTKCWQHRARWMPLSGCCLMKECGFPTATNIR</sequence>
<dbReference type="InterPro" id="IPR032675">
    <property type="entry name" value="LRR_dom_sf"/>
</dbReference>
<reference evidence="1" key="1">
    <citation type="submission" date="2020-07" db="EMBL/GenBank/DDBJ databases">
        <title>Genome sequence and genetic diversity analysis of an under-domesticated orphan crop, white fonio (Digitaria exilis).</title>
        <authorList>
            <person name="Bennetzen J.L."/>
            <person name="Chen S."/>
            <person name="Ma X."/>
            <person name="Wang X."/>
            <person name="Yssel A.E.J."/>
            <person name="Chaluvadi S.R."/>
            <person name="Johnson M."/>
            <person name="Gangashetty P."/>
            <person name="Hamidou F."/>
            <person name="Sanogo M.D."/>
            <person name="Zwaenepoel A."/>
            <person name="Wallace J."/>
            <person name="Van De Peer Y."/>
            <person name="Van Deynze A."/>
        </authorList>
    </citation>
    <scope>NUCLEOTIDE SEQUENCE</scope>
    <source>
        <tissue evidence="1">Leaves</tissue>
    </source>
</reference>
<proteinExistence type="predicted"/>
<keyword evidence="2" id="KW-1185">Reference proteome</keyword>
<evidence type="ECO:0000313" key="2">
    <source>
        <dbReference type="Proteomes" id="UP000636709"/>
    </source>
</evidence>
<name>A0A835ELV6_9POAL</name>
<dbReference type="InterPro" id="IPR055312">
    <property type="entry name" value="FBL15-like"/>
</dbReference>
<accession>A0A835ELV6</accession>
<evidence type="ECO:0000313" key="1">
    <source>
        <dbReference type="EMBL" id="KAF8698161.1"/>
    </source>
</evidence>
<dbReference type="AlphaFoldDB" id="A0A835ELV6"/>
<organism evidence="1 2">
    <name type="scientific">Digitaria exilis</name>
    <dbReference type="NCBI Taxonomy" id="1010633"/>
    <lineage>
        <taxon>Eukaryota</taxon>
        <taxon>Viridiplantae</taxon>
        <taxon>Streptophyta</taxon>
        <taxon>Embryophyta</taxon>
        <taxon>Tracheophyta</taxon>
        <taxon>Spermatophyta</taxon>
        <taxon>Magnoliopsida</taxon>
        <taxon>Liliopsida</taxon>
        <taxon>Poales</taxon>
        <taxon>Poaceae</taxon>
        <taxon>PACMAD clade</taxon>
        <taxon>Panicoideae</taxon>
        <taxon>Panicodae</taxon>
        <taxon>Paniceae</taxon>
        <taxon>Anthephorinae</taxon>
        <taxon>Digitaria</taxon>
    </lineage>
</organism>
<dbReference type="SUPFAM" id="SSF52047">
    <property type="entry name" value="RNI-like"/>
    <property type="match status" value="1"/>
</dbReference>
<dbReference type="Proteomes" id="UP000636709">
    <property type="component" value="Unassembled WGS sequence"/>
</dbReference>
<dbReference type="EMBL" id="JACEFO010001866">
    <property type="protein sequence ID" value="KAF8698161.1"/>
    <property type="molecule type" value="Genomic_DNA"/>
</dbReference>
<dbReference type="PANTHER" id="PTHR34709">
    <property type="entry name" value="OS10G0396666 PROTEIN"/>
    <property type="match status" value="1"/>
</dbReference>
<comment type="caution">
    <text evidence="1">The sequence shown here is derived from an EMBL/GenBank/DDBJ whole genome shotgun (WGS) entry which is preliminary data.</text>
</comment>
<dbReference type="Gene3D" id="3.80.10.10">
    <property type="entry name" value="Ribonuclease Inhibitor"/>
    <property type="match status" value="1"/>
</dbReference>
<gene>
    <name evidence="1" type="ORF">HU200_035677</name>
</gene>
<dbReference type="PANTHER" id="PTHR34709:SF28">
    <property type="entry name" value="OS08G0272601 PROTEIN"/>
    <property type="match status" value="1"/>
</dbReference>